<reference evidence="8" key="1">
    <citation type="submission" date="2024-02" db="UniProtKB">
        <authorList>
            <consortium name="WormBaseParasite"/>
        </authorList>
    </citation>
    <scope>IDENTIFICATION</scope>
</reference>
<evidence type="ECO:0000313" key="8">
    <source>
        <dbReference type="WBParaSite" id="MBELARI_LOCUS830"/>
    </source>
</evidence>
<dbReference type="GO" id="GO:0016020">
    <property type="term" value="C:membrane"/>
    <property type="evidence" value="ECO:0007669"/>
    <property type="project" value="UniProtKB-SubCell"/>
</dbReference>
<dbReference type="PANTHER" id="PTHR15549">
    <property type="entry name" value="PAIRED IMMUNOGLOBULIN-LIKE TYPE 2 RECEPTOR"/>
    <property type="match status" value="1"/>
</dbReference>
<feature type="transmembrane region" description="Helical" evidence="6">
    <location>
        <begin position="336"/>
        <end position="356"/>
    </location>
</feature>
<evidence type="ECO:0000256" key="1">
    <source>
        <dbReference type="ARBA" id="ARBA00004167"/>
    </source>
</evidence>
<protein>
    <submittedName>
        <fullName evidence="8">Uncharacterized protein</fullName>
    </submittedName>
</protein>
<evidence type="ECO:0000256" key="6">
    <source>
        <dbReference type="SAM" id="Phobius"/>
    </source>
</evidence>
<dbReference type="GO" id="GO:0071944">
    <property type="term" value="C:cell periphery"/>
    <property type="evidence" value="ECO:0007669"/>
    <property type="project" value="UniProtKB-ARBA"/>
</dbReference>
<comment type="subcellular location">
    <subcellularLocation>
        <location evidence="1">Membrane</location>
        <topology evidence="1">Single-pass membrane protein</topology>
    </subcellularLocation>
</comment>
<dbReference type="PANTHER" id="PTHR15549:SF30">
    <property type="entry name" value="MID2 DOMAIN-CONTAINING PROTEIN"/>
    <property type="match status" value="1"/>
</dbReference>
<keyword evidence="3 6" id="KW-1133">Transmembrane helix</keyword>
<evidence type="ECO:0000256" key="4">
    <source>
        <dbReference type="ARBA" id="ARBA00023136"/>
    </source>
</evidence>
<organism evidence="7 8">
    <name type="scientific">Mesorhabditis belari</name>
    <dbReference type="NCBI Taxonomy" id="2138241"/>
    <lineage>
        <taxon>Eukaryota</taxon>
        <taxon>Metazoa</taxon>
        <taxon>Ecdysozoa</taxon>
        <taxon>Nematoda</taxon>
        <taxon>Chromadorea</taxon>
        <taxon>Rhabditida</taxon>
        <taxon>Rhabditina</taxon>
        <taxon>Rhabditomorpha</taxon>
        <taxon>Rhabditoidea</taxon>
        <taxon>Rhabditidae</taxon>
        <taxon>Mesorhabditinae</taxon>
        <taxon>Mesorhabditis</taxon>
    </lineage>
</organism>
<accession>A0AAF3FMQ9</accession>
<evidence type="ECO:0000256" key="2">
    <source>
        <dbReference type="ARBA" id="ARBA00022692"/>
    </source>
</evidence>
<dbReference type="InterPro" id="IPR051694">
    <property type="entry name" value="Immunoregulatory_rcpt-like"/>
</dbReference>
<sequence length="399" mass="45120">MFVPNITCPVDTLFDGYAGGDPGIAKLEAHHLDSGTSRWIRFYSGSTATSLFPKQSCSFCLIFRTAGFARWMDRLTIWPAPYYPWIFDKEQRMQLGRTGKSYQQESYLNYGVELFGFEHTHRKRKYHVVLAGNTNRPPIKKRTFYSSRFRIDNQTALNLHQKLTYTPNIYLNYFGLSIRVEKWSDVTREVLVIPGWVNGGPPKTLYLVVKENVTPIVIVSPATYVSFTTMPEKGEKFSLEATCVQAIWCPENPVPDVYGYQMTISEDYLSTFETTTTQTTILPTTTTTATTTTITTAETTTTTTTATTTTSQTTSKETTTAKDKPKNIFSRYKWEWIGAGIALIVGIGIILIIVLVRACRRPPIVSSAFNLNLNVNTNDMERGFPDTFSKQNVNLMRHA</sequence>
<proteinExistence type="predicted"/>
<evidence type="ECO:0000256" key="5">
    <source>
        <dbReference type="SAM" id="MobiDB-lite"/>
    </source>
</evidence>
<dbReference type="WBParaSite" id="MBELARI_LOCUS830">
    <property type="protein sequence ID" value="MBELARI_LOCUS830"/>
    <property type="gene ID" value="MBELARI_LOCUS830"/>
</dbReference>
<keyword evidence="4 6" id="KW-0472">Membrane</keyword>
<evidence type="ECO:0000313" key="7">
    <source>
        <dbReference type="Proteomes" id="UP000887575"/>
    </source>
</evidence>
<dbReference type="AlphaFoldDB" id="A0AAF3FMQ9"/>
<feature type="compositionally biased region" description="Low complexity" evidence="5">
    <location>
        <begin position="301"/>
        <end position="318"/>
    </location>
</feature>
<feature type="region of interest" description="Disordered" evidence="5">
    <location>
        <begin position="301"/>
        <end position="320"/>
    </location>
</feature>
<evidence type="ECO:0000256" key="3">
    <source>
        <dbReference type="ARBA" id="ARBA00022989"/>
    </source>
</evidence>
<name>A0AAF3FMQ9_9BILA</name>
<keyword evidence="7" id="KW-1185">Reference proteome</keyword>
<dbReference type="Proteomes" id="UP000887575">
    <property type="component" value="Unassembled WGS sequence"/>
</dbReference>
<keyword evidence="2 6" id="KW-0812">Transmembrane</keyword>